<proteinExistence type="predicted"/>
<evidence type="ECO:0000313" key="1">
    <source>
        <dbReference type="EMBL" id="KAL2331996.1"/>
    </source>
</evidence>
<dbReference type="AlphaFoldDB" id="A0ABD1M8D5"/>
<protein>
    <submittedName>
        <fullName evidence="1">Uncharacterized protein</fullName>
    </submittedName>
</protein>
<reference evidence="1 2" key="1">
    <citation type="submission" date="2024-08" db="EMBL/GenBank/DDBJ databases">
        <title>Insights into the chromosomal genome structure of Flemingia macrophylla.</title>
        <authorList>
            <person name="Ding Y."/>
            <person name="Zhao Y."/>
            <person name="Bi W."/>
            <person name="Wu M."/>
            <person name="Zhao G."/>
            <person name="Gong Y."/>
            <person name="Li W."/>
            <person name="Zhang P."/>
        </authorList>
    </citation>
    <scope>NUCLEOTIDE SEQUENCE [LARGE SCALE GENOMIC DNA]</scope>
    <source>
        <strain evidence="1">DYQJB</strain>
        <tissue evidence="1">Leaf</tissue>
    </source>
</reference>
<organism evidence="1 2">
    <name type="scientific">Flemingia macrophylla</name>
    <dbReference type="NCBI Taxonomy" id="520843"/>
    <lineage>
        <taxon>Eukaryota</taxon>
        <taxon>Viridiplantae</taxon>
        <taxon>Streptophyta</taxon>
        <taxon>Embryophyta</taxon>
        <taxon>Tracheophyta</taxon>
        <taxon>Spermatophyta</taxon>
        <taxon>Magnoliopsida</taxon>
        <taxon>eudicotyledons</taxon>
        <taxon>Gunneridae</taxon>
        <taxon>Pentapetalae</taxon>
        <taxon>rosids</taxon>
        <taxon>fabids</taxon>
        <taxon>Fabales</taxon>
        <taxon>Fabaceae</taxon>
        <taxon>Papilionoideae</taxon>
        <taxon>50 kb inversion clade</taxon>
        <taxon>NPAAA clade</taxon>
        <taxon>indigoferoid/millettioid clade</taxon>
        <taxon>Phaseoleae</taxon>
        <taxon>Flemingia</taxon>
    </lineage>
</organism>
<dbReference type="EMBL" id="JBGMDY010000006">
    <property type="protein sequence ID" value="KAL2331996.1"/>
    <property type="molecule type" value="Genomic_DNA"/>
</dbReference>
<name>A0ABD1M8D5_9FABA</name>
<evidence type="ECO:0000313" key="2">
    <source>
        <dbReference type="Proteomes" id="UP001603857"/>
    </source>
</evidence>
<comment type="caution">
    <text evidence="1">The sequence shown here is derived from an EMBL/GenBank/DDBJ whole genome shotgun (WGS) entry which is preliminary data.</text>
</comment>
<gene>
    <name evidence="1" type="ORF">Fmac_019577</name>
</gene>
<sequence length="83" mass="9301">MGLYDLALKFNAAMSLLKSSLLQQFINCHMVDDKLNNLMFLSSRHVEYIVGGTQVFRNDLEGHLCKNAATNPCGNYTCDSLQN</sequence>
<keyword evidence="2" id="KW-1185">Reference proteome</keyword>
<dbReference type="Proteomes" id="UP001603857">
    <property type="component" value="Unassembled WGS sequence"/>
</dbReference>
<accession>A0ABD1M8D5</accession>